<protein>
    <submittedName>
        <fullName evidence="2">Cobalamin-binding protein</fullName>
    </submittedName>
</protein>
<dbReference type="InterPro" id="IPR051030">
    <property type="entry name" value="Vitamin_B12-ABC_binding"/>
</dbReference>
<dbReference type="SUPFAM" id="SSF53807">
    <property type="entry name" value="Helical backbone' metal receptor"/>
    <property type="match status" value="1"/>
</dbReference>
<organism evidence="2 3">
    <name type="scientific">Halospeciosus flavus</name>
    <dbReference type="NCBI Taxonomy" id="3032283"/>
    <lineage>
        <taxon>Archaea</taxon>
        <taxon>Methanobacteriati</taxon>
        <taxon>Methanobacteriota</taxon>
        <taxon>Stenosarchaea group</taxon>
        <taxon>Halobacteria</taxon>
        <taxon>Halobacteriales</taxon>
        <taxon>Halobacteriaceae</taxon>
        <taxon>Halospeciosus</taxon>
    </lineage>
</organism>
<proteinExistence type="predicted"/>
<sequence>MTEKNVVTLLPSATEIVYALGAEPVGVSHECVYPPEAREKPRVNTCVVDPDGSSEDINEQLDSHDVIYEIDEETLREVDPDLVVTQGVCAVCAVDSVVVEEAVARMDIDPEILTTDPHSLDDVLDDVERIGTAIGHEAEAEELVADLHERIVDVEERALRAVAEEGRPRALVTDWMEPPMVAGHWVPEMVELAGGEYGITEPGGYSVPEDFGDIVDFDPETLLVSPCGFSLEHTLRDVDELREREGWDNLSAVQDDAVYAMDGDVINCPSPRLVDALETIGYLLHPDYFDGPTEPYERVPVRKPA</sequence>
<name>A0ABD5Z7V3_9EURY</name>
<dbReference type="CDD" id="cd01144">
    <property type="entry name" value="BtuF"/>
    <property type="match status" value="1"/>
</dbReference>
<evidence type="ECO:0000313" key="2">
    <source>
        <dbReference type="EMBL" id="MFC7201246.1"/>
    </source>
</evidence>
<dbReference type="PROSITE" id="PS50983">
    <property type="entry name" value="FE_B12_PBP"/>
    <property type="match status" value="1"/>
</dbReference>
<dbReference type="PANTHER" id="PTHR42860">
    <property type="entry name" value="VITAMIN B12-BINDING PROTEIN"/>
    <property type="match status" value="1"/>
</dbReference>
<reference evidence="2 3" key="1">
    <citation type="journal article" date="2019" name="Int. J. Syst. Evol. Microbiol.">
        <title>The Global Catalogue of Microorganisms (GCM) 10K type strain sequencing project: providing services to taxonomists for standard genome sequencing and annotation.</title>
        <authorList>
            <consortium name="The Broad Institute Genomics Platform"/>
            <consortium name="The Broad Institute Genome Sequencing Center for Infectious Disease"/>
            <person name="Wu L."/>
            <person name="Ma J."/>
        </authorList>
    </citation>
    <scope>NUCLEOTIDE SEQUENCE [LARGE SCALE GENOMIC DNA]</scope>
    <source>
        <strain evidence="2 3">XZGYJ-43</strain>
    </source>
</reference>
<dbReference type="InterPro" id="IPR002491">
    <property type="entry name" value="ABC_transptr_periplasmic_BD"/>
</dbReference>
<evidence type="ECO:0000259" key="1">
    <source>
        <dbReference type="PROSITE" id="PS50983"/>
    </source>
</evidence>
<feature type="domain" description="Fe/B12 periplasmic-binding" evidence="1">
    <location>
        <begin position="5"/>
        <end position="288"/>
    </location>
</feature>
<dbReference type="PANTHER" id="PTHR42860:SF1">
    <property type="entry name" value="VITAMIN B12-BINDING PROTEIN"/>
    <property type="match status" value="1"/>
</dbReference>
<dbReference type="Gene3D" id="3.40.50.1980">
    <property type="entry name" value="Nitrogenase molybdenum iron protein domain"/>
    <property type="match status" value="2"/>
</dbReference>
<gene>
    <name evidence="2" type="ORF">ACFQJ9_17840</name>
</gene>
<dbReference type="Proteomes" id="UP001596447">
    <property type="component" value="Unassembled WGS sequence"/>
</dbReference>
<comment type="caution">
    <text evidence="2">The sequence shown here is derived from an EMBL/GenBank/DDBJ whole genome shotgun (WGS) entry which is preliminary data.</text>
</comment>
<evidence type="ECO:0000313" key="3">
    <source>
        <dbReference type="Proteomes" id="UP001596447"/>
    </source>
</evidence>
<dbReference type="RefSeq" id="WP_279527999.1">
    <property type="nucleotide sequence ID" value="NZ_CP122312.1"/>
</dbReference>
<dbReference type="EMBL" id="JBHTAR010000011">
    <property type="protein sequence ID" value="MFC7201246.1"/>
    <property type="molecule type" value="Genomic_DNA"/>
</dbReference>
<dbReference type="AlphaFoldDB" id="A0ABD5Z7V3"/>
<dbReference type="Pfam" id="PF01497">
    <property type="entry name" value="Peripla_BP_2"/>
    <property type="match status" value="1"/>
</dbReference>
<keyword evidence="3" id="KW-1185">Reference proteome</keyword>
<accession>A0ABD5Z7V3</accession>